<protein>
    <submittedName>
        <fullName evidence="1">Uncharacterized protein</fullName>
    </submittedName>
</protein>
<gene>
    <name evidence="1" type="ORF">M378DRAFT_159600</name>
</gene>
<organism evidence="1 2">
    <name type="scientific">Amanita muscaria (strain Koide BX008)</name>
    <dbReference type="NCBI Taxonomy" id="946122"/>
    <lineage>
        <taxon>Eukaryota</taxon>
        <taxon>Fungi</taxon>
        <taxon>Dikarya</taxon>
        <taxon>Basidiomycota</taxon>
        <taxon>Agaricomycotina</taxon>
        <taxon>Agaricomycetes</taxon>
        <taxon>Agaricomycetidae</taxon>
        <taxon>Agaricales</taxon>
        <taxon>Pluteineae</taxon>
        <taxon>Amanitaceae</taxon>
        <taxon>Amanita</taxon>
    </lineage>
</organism>
<keyword evidence="2" id="KW-1185">Reference proteome</keyword>
<name>A0A0C2XEF9_AMAMK</name>
<evidence type="ECO:0000313" key="2">
    <source>
        <dbReference type="Proteomes" id="UP000054549"/>
    </source>
</evidence>
<dbReference type="AlphaFoldDB" id="A0A0C2XEF9"/>
<evidence type="ECO:0000313" key="1">
    <source>
        <dbReference type="EMBL" id="KIL67208.1"/>
    </source>
</evidence>
<dbReference type="InParanoid" id="A0A0C2XEF9"/>
<dbReference type="Proteomes" id="UP000054549">
    <property type="component" value="Unassembled WGS sequence"/>
</dbReference>
<accession>A0A0C2XEF9</accession>
<dbReference type="EMBL" id="KN818232">
    <property type="protein sequence ID" value="KIL67208.1"/>
    <property type="molecule type" value="Genomic_DNA"/>
</dbReference>
<sequence>MLTRRPQRLAIPDRLLARNYPAYVAINSTASNGPAVTEADKSSFIAPNGILSSTNTILVQLQG</sequence>
<dbReference type="HOGENOM" id="CLU_2885286_0_0_1"/>
<proteinExistence type="predicted"/>
<reference evidence="1 2" key="1">
    <citation type="submission" date="2014-04" db="EMBL/GenBank/DDBJ databases">
        <title>Evolutionary Origins and Diversification of the Mycorrhizal Mutualists.</title>
        <authorList>
            <consortium name="DOE Joint Genome Institute"/>
            <consortium name="Mycorrhizal Genomics Consortium"/>
            <person name="Kohler A."/>
            <person name="Kuo A."/>
            <person name="Nagy L.G."/>
            <person name="Floudas D."/>
            <person name="Copeland A."/>
            <person name="Barry K.W."/>
            <person name="Cichocki N."/>
            <person name="Veneault-Fourrey C."/>
            <person name="LaButti K."/>
            <person name="Lindquist E.A."/>
            <person name="Lipzen A."/>
            <person name="Lundell T."/>
            <person name="Morin E."/>
            <person name="Murat C."/>
            <person name="Riley R."/>
            <person name="Ohm R."/>
            <person name="Sun H."/>
            <person name="Tunlid A."/>
            <person name="Henrissat B."/>
            <person name="Grigoriev I.V."/>
            <person name="Hibbett D.S."/>
            <person name="Martin F."/>
        </authorList>
    </citation>
    <scope>NUCLEOTIDE SEQUENCE [LARGE SCALE GENOMIC DNA]</scope>
    <source>
        <strain evidence="1 2">Koide BX008</strain>
    </source>
</reference>